<proteinExistence type="predicted"/>
<dbReference type="Proteomes" id="UP001164705">
    <property type="component" value="Chromosome"/>
</dbReference>
<dbReference type="RefSeq" id="WP_267677683.1">
    <property type="nucleotide sequence ID" value="NZ_CP113088.1"/>
</dbReference>
<evidence type="ECO:0000313" key="2">
    <source>
        <dbReference type="EMBL" id="WAC03108.1"/>
    </source>
</evidence>
<dbReference type="KEGG" id="lnu:N7U66_05640"/>
<dbReference type="EMBL" id="CP113088">
    <property type="protein sequence ID" value="WAC03108.1"/>
    <property type="molecule type" value="Genomic_DNA"/>
</dbReference>
<name>A0A9E8SE34_9FLAO</name>
<dbReference type="AlphaFoldDB" id="A0A9E8SE34"/>
<evidence type="ECO:0000256" key="1">
    <source>
        <dbReference type="SAM" id="SignalP"/>
    </source>
</evidence>
<gene>
    <name evidence="2" type="ORF">N7U66_05640</name>
</gene>
<organism evidence="2 3">
    <name type="scientific">Lacinutrix neustonica</name>
    <dbReference type="NCBI Taxonomy" id="2980107"/>
    <lineage>
        <taxon>Bacteria</taxon>
        <taxon>Pseudomonadati</taxon>
        <taxon>Bacteroidota</taxon>
        <taxon>Flavobacteriia</taxon>
        <taxon>Flavobacteriales</taxon>
        <taxon>Flavobacteriaceae</taxon>
        <taxon>Lacinutrix</taxon>
    </lineage>
</organism>
<accession>A0A9E8SE34</accession>
<reference evidence="2" key="1">
    <citation type="submission" date="2022-11" db="EMBL/GenBank/DDBJ databases">
        <title>Lacinutrix neustonica HL-RS19T sp. nov., isolated from the surface microlayer sample of brackish Lake Shihwa.</title>
        <authorList>
            <person name="Choi J.Y."/>
            <person name="Hwang C.Y."/>
        </authorList>
    </citation>
    <scope>NUCLEOTIDE SEQUENCE</scope>
    <source>
        <strain evidence="2">HL-RS19</strain>
    </source>
</reference>
<feature type="chain" id="PRO_5038586784" evidence="1">
    <location>
        <begin position="22"/>
        <end position="58"/>
    </location>
</feature>
<protein>
    <submittedName>
        <fullName evidence="2">Ig-like domain-containing protein</fullName>
    </submittedName>
</protein>
<dbReference type="PROSITE" id="PS51257">
    <property type="entry name" value="PROKAR_LIPOPROTEIN"/>
    <property type="match status" value="1"/>
</dbReference>
<keyword evidence="3" id="KW-1185">Reference proteome</keyword>
<keyword evidence="1" id="KW-0732">Signal</keyword>
<feature type="signal peptide" evidence="1">
    <location>
        <begin position="1"/>
        <end position="21"/>
    </location>
</feature>
<evidence type="ECO:0000313" key="3">
    <source>
        <dbReference type="Proteomes" id="UP001164705"/>
    </source>
</evidence>
<sequence>MKIKNLILPFVILCISLFSGCSDDDFQEVIGLCPVVTSTNPVDGAINVPLDRDDYRFV</sequence>